<dbReference type="AlphaFoldDB" id="A0A6A4RM43"/>
<dbReference type="Proteomes" id="UP000438429">
    <property type="component" value="Unassembled WGS sequence"/>
</dbReference>
<evidence type="ECO:0000313" key="2">
    <source>
        <dbReference type="Proteomes" id="UP000438429"/>
    </source>
</evidence>
<protein>
    <submittedName>
        <fullName evidence="1">Uncharacterized protein</fullName>
    </submittedName>
</protein>
<gene>
    <name evidence="1" type="ORF">F2P81_026408</name>
</gene>
<sequence length="87" mass="9511">MNALLVLEELCDGELLALLLTSSTDRSIVLPLSVAGEQLSKASASYLRVTVVSCHESERCHDDADKTRCRNVAEADTYVTALWAKDK</sequence>
<name>A0A6A4RM43_SCOMX</name>
<proteinExistence type="predicted"/>
<dbReference type="EMBL" id="VEVO01015878">
    <property type="protein sequence ID" value="KAF0021339.1"/>
    <property type="molecule type" value="Genomic_DNA"/>
</dbReference>
<accession>A0A6A4RM43</accession>
<organism evidence="1 2">
    <name type="scientific">Scophthalmus maximus</name>
    <name type="common">Turbot</name>
    <name type="synonym">Psetta maxima</name>
    <dbReference type="NCBI Taxonomy" id="52904"/>
    <lineage>
        <taxon>Eukaryota</taxon>
        <taxon>Metazoa</taxon>
        <taxon>Chordata</taxon>
        <taxon>Craniata</taxon>
        <taxon>Vertebrata</taxon>
        <taxon>Euteleostomi</taxon>
        <taxon>Actinopterygii</taxon>
        <taxon>Neopterygii</taxon>
        <taxon>Teleostei</taxon>
        <taxon>Neoteleostei</taxon>
        <taxon>Acanthomorphata</taxon>
        <taxon>Carangaria</taxon>
        <taxon>Pleuronectiformes</taxon>
        <taxon>Pleuronectoidei</taxon>
        <taxon>Scophthalmidae</taxon>
        <taxon>Scophthalmus</taxon>
    </lineage>
</organism>
<comment type="caution">
    <text evidence="1">The sequence shown here is derived from an EMBL/GenBank/DDBJ whole genome shotgun (WGS) entry which is preliminary data.</text>
</comment>
<evidence type="ECO:0000313" key="1">
    <source>
        <dbReference type="EMBL" id="KAF0021339.1"/>
    </source>
</evidence>
<reference evidence="1 2" key="1">
    <citation type="submission" date="2019-06" db="EMBL/GenBank/DDBJ databases">
        <title>Draft genomes of female and male turbot (Scophthalmus maximus).</title>
        <authorList>
            <person name="Xu H."/>
            <person name="Xu X.-W."/>
            <person name="Shao C."/>
            <person name="Chen S."/>
        </authorList>
    </citation>
    <scope>NUCLEOTIDE SEQUENCE [LARGE SCALE GENOMIC DNA]</scope>
    <source>
        <strain evidence="1">Ysfricsl-2016a</strain>
        <tissue evidence="1">Blood</tissue>
    </source>
</reference>